<dbReference type="AlphaFoldDB" id="A0A672KM08"/>
<organism evidence="11 12">
    <name type="scientific">Sinocyclocheilus grahami</name>
    <name type="common">Dianchi golden-line fish</name>
    <name type="synonym">Barbus grahami</name>
    <dbReference type="NCBI Taxonomy" id="75366"/>
    <lineage>
        <taxon>Eukaryota</taxon>
        <taxon>Metazoa</taxon>
        <taxon>Chordata</taxon>
        <taxon>Craniata</taxon>
        <taxon>Vertebrata</taxon>
        <taxon>Euteleostomi</taxon>
        <taxon>Actinopterygii</taxon>
        <taxon>Neopterygii</taxon>
        <taxon>Teleostei</taxon>
        <taxon>Ostariophysi</taxon>
        <taxon>Cypriniformes</taxon>
        <taxon>Cyprinidae</taxon>
        <taxon>Cyprininae</taxon>
        <taxon>Sinocyclocheilus</taxon>
    </lineage>
</organism>
<evidence type="ECO:0000256" key="1">
    <source>
        <dbReference type="ARBA" id="ARBA00004514"/>
    </source>
</evidence>
<dbReference type="InterPro" id="IPR035543">
    <property type="entry name" value="eIF-2B_epsilon_N"/>
</dbReference>
<evidence type="ECO:0000256" key="8">
    <source>
        <dbReference type="ARBA" id="ARBA00046432"/>
    </source>
</evidence>
<evidence type="ECO:0000313" key="12">
    <source>
        <dbReference type="Proteomes" id="UP000472262"/>
    </source>
</evidence>
<dbReference type="FunFam" id="3.90.550.10:FF:000100">
    <property type="entry name" value="translation initiation factor eIF-2B subunit epsilon"/>
    <property type="match status" value="1"/>
</dbReference>
<dbReference type="PROSITE" id="PS51363">
    <property type="entry name" value="W2"/>
    <property type="match status" value="1"/>
</dbReference>
<evidence type="ECO:0000256" key="4">
    <source>
        <dbReference type="ARBA" id="ARBA00022540"/>
    </source>
</evidence>
<dbReference type="CDD" id="cd04197">
    <property type="entry name" value="eIF-2B_epsilon_N"/>
    <property type="match status" value="1"/>
</dbReference>
<evidence type="ECO:0000259" key="10">
    <source>
        <dbReference type="PROSITE" id="PS51363"/>
    </source>
</evidence>
<gene>
    <name evidence="11" type="primary">LOC107567864</name>
</gene>
<protein>
    <recommendedName>
        <fullName evidence="6">Translation initiation factor eIF2B subunit epsilon</fullName>
    </recommendedName>
    <alternativeName>
        <fullName evidence="7">eIF2B GDP-GTP exchange factor subunit epsilon</fullName>
    </alternativeName>
</protein>
<comment type="similarity">
    <text evidence="2">Belongs to the eIF-2B gamma/epsilon subunits family.</text>
</comment>
<dbReference type="InterPro" id="IPR056764">
    <property type="entry name" value="LbH_EIF2B3/5"/>
</dbReference>
<comment type="subcellular location">
    <subcellularLocation>
        <location evidence="1">Cytoplasm</location>
        <location evidence="1">Cytosol</location>
    </subcellularLocation>
</comment>
<evidence type="ECO:0000256" key="6">
    <source>
        <dbReference type="ARBA" id="ARBA00044144"/>
    </source>
</evidence>
<dbReference type="Ensembl" id="ENSSGRT00000011661.1">
    <property type="protein sequence ID" value="ENSSGRP00000010736.1"/>
    <property type="gene ID" value="ENSSGRG00000006025.1"/>
</dbReference>
<dbReference type="InterPro" id="IPR016024">
    <property type="entry name" value="ARM-type_fold"/>
</dbReference>
<reference evidence="11" key="1">
    <citation type="submission" date="2025-08" db="UniProtKB">
        <authorList>
            <consortium name="Ensembl"/>
        </authorList>
    </citation>
    <scope>IDENTIFICATION</scope>
</reference>
<evidence type="ECO:0000256" key="5">
    <source>
        <dbReference type="ARBA" id="ARBA00022917"/>
    </source>
</evidence>
<dbReference type="Gene3D" id="1.25.40.180">
    <property type="match status" value="1"/>
</dbReference>
<feature type="region of interest" description="Disordered" evidence="9">
    <location>
        <begin position="59"/>
        <end position="81"/>
    </location>
</feature>
<dbReference type="Pfam" id="PF02020">
    <property type="entry name" value="W2"/>
    <property type="match status" value="1"/>
</dbReference>
<dbReference type="SMART" id="SM00515">
    <property type="entry name" value="eIF5C"/>
    <property type="match status" value="1"/>
</dbReference>
<dbReference type="InterPro" id="IPR029044">
    <property type="entry name" value="Nucleotide-diphossugar_trans"/>
</dbReference>
<dbReference type="CDD" id="cd11558">
    <property type="entry name" value="W2_eIF2B_epsilon"/>
    <property type="match status" value="1"/>
</dbReference>
<dbReference type="InterPro" id="IPR003307">
    <property type="entry name" value="W2_domain"/>
</dbReference>
<sequence>MYVSIFFCSRPLIFCPTLHRSRWRKCAARVFGSREKTRRRPNAAEERNVCHVAAPLTPLSNMAGKAGKPSRPRKADKDEEEQPLQAVLVADSFNRRFFPITKDQPRALLPLANVSMIDYTLEFLTSTGVQETFVFCCWMASKIKEHLQKSKWCRPTSPNVVHVITSDLYRSLGDVLRDVDAKTLVRSDFLLVYGDVVSNIDISQALQEHKQRRSMDKNVSVMTMIFKESPPGHKTRCEDDDIIIAMDGKSKRILHYQRAQALKRLHFPMNIFHSGSDEFEIRFDLLDCHISICSPQVAELFTDNFDYQTKNDFVRGLLVNEEILGNQIHMHVTKDGYGARVSNLLMYDTVSSDTIRRWVYPITPEANFADLEGQSCTHSRHNVYRETGVSLGHGSQMEENVLIGRNTMIGANCTISNTVIGANCVIGDNVTLDRAYIWNRVHIADDVKVKQSVICDNVEVKHGVVLNEQCVLAYNVVVGPDITLPEGTVLSMHHPDEEDDEDDDEFLSDDNDVGYRKDKTKLKVFNPAEVGSEGKGYRWKTSSLEDTEEDELAECIWGEIDFRFSQFLTQSYKISFRNLGKQLTSLLNQFLYHGGKFYKSLLKKWAPVFKNYVKRPQDQLDCLASMEEVFLERETHWAALVKVLMSMYQLEILEEEGIMHWFNQGSTTDKSQQLRRNQGLLKFIQWLQEAEESSEEDE</sequence>
<dbReference type="SUPFAM" id="SSF53448">
    <property type="entry name" value="Nucleotide-diphospho-sugar transferases"/>
    <property type="match status" value="1"/>
</dbReference>
<dbReference type="PANTHER" id="PTHR45887">
    <property type="entry name" value="TRANSLATION INITIATION FACTOR EIF-2B SUBUNIT EPSILON"/>
    <property type="match status" value="1"/>
</dbReference>
<dbReference type="InterPro" id="IPR044123">
    <property type="entry name" value="W2_eIF2B_epsilon"/>
</dbReference>
<dbReference type="SUPFAM" id="SSF48371">
    <property type="entry name" value="ARM repeat"/>
    <property type="match status" value="1"/>
</dbReference>
<evidence type="ECO:0000313" key="11">
    <source>
        <dbReference type="Ensembl" id="ENSSGRP00000010736.1"/>
    </source>
</evidence>
<evidence type="ECO:0000256" key="7">
    <source>
        <dbReference type="ARBA" id="ARBA00044345"/>
    </source>
</evidence>
<dbReference type="SUPFAM" id="SSF51161">
    <property type="entry name" value="Trimeric LpxA-like enzymes"/>
    <property type="match status" value="1"/>
</dbReference>
<evidence type="ECO:0000256" key="2">
    <source>
        <dbReference type="ARBA" id="ARBA00007878"/>
    </source>
</evidence>
<dbReference type="GO" id="GO:0005085">
    <property type="term" value="F:guanyl-nucleotide exchange factor activity"/>
    <property type="evidence" value="ECO:0007669"/>
    <property type="project" value="InterPro"/>
</dbReference>
<dbReference type="PANTHER" id="PTHR45887:SF1">
    <property type="entry name" value="TRANSLATION INITIATION FACTOR EIF-2B SUBUNIT EPSILON"/>
    <property type="match status" value="1"/>
</dbReference>
<evidence type="ECO:0000256" key="3">
    <source>
        <dbReference type="ARBA" id="ARBA00022490"/>
    </source>
</evidence>
<reference evidence="11" key="2">
    <citation type="submission" date="2025-09" db="UniProtKB">
        <authorList>
            <consortium name="Ensembl"/>
        </authorList>
    </citation>
    <scope>IDENTIFICATION</scope>
</reference>
<dbReference type="Pfam" id="PF00483">
    <property type="entry name" value="NTP_transferase"/>
    <property type="match status" value="1"/>
</dbReference>
<evidence type="ECO:0000256" key="9">
    <source>
        <dbReference type="SAM" id="MobiDB-lite"/>
    </source>
</evidence>
<dbReference type="Pfam" id="PF25084">
    <property type="entry name" value="LbH_EIF2B"/>
    <property type="match status" value="1"/>
</dbReference>
<name>A0A672KM08_SINGR</name>
<dbReference type="InterPro" id="IPR011004">
    <property type="entry name" value="Trimer_LpxA-like_sf"/>
</dbReference>
<dbReference type="Gene3D" id="3.90.550.10">
    <property type="entry name" value="Spore Coat Polysaccharide Biosynthesis Protein SpsA, Chain A"/>
    <property type="match status" value="1"/>
</dbReference>
<keyword evidence="5" id="KW-0648">Protein biosynthesis</keyword>
<dbReference type="OMA" id="AHYSARN"/>
<dbReference type="Gene3D" id="2.160.10.10">
    <property type="entry name" value="Hexapeptide repeat proteins"/>
    <property type="match status" value="1"/>
</dbReference>
<dbReference type="InterPro" id="IPR051956">
    <property type="entry name" value="eIF2B_epsilon"/>
</dbReference>
<dbReference type="InParanoid" id="A0A672KM08"/>
<dbReference type="GO" id="GO:0003743">
    <property type="term" value="F:translation initiation factor activity"/>
    <property type="evidence" value="ECO:0007669"/>
    <property type="project" value="UniProtKB-KW"/>
</dbReference>
<dbReference type="GO" id="GO:0005851">
    <property type="term" value="C:eukaryotic translation initiation factor 2B complex"/>
    <property type="evidence" value="ECO:0007669"/>
    <property type="project" value="TreeGrafter"/>
</dbReference>
<dbReference type="GO" id="GO:0005829">
    <property type="term" value="C:cytosol"/>
    <property type="evidence" value="ECO:0007669"/>
    <property type="project" value="UniProtKB-SubCell"/>
</dbReference>
<proteinExistence type="inferred from homology"/>
<dbReference type="Proteomes" id="UP000472262">
    <property type="component" value="Unassembled WGS sequence"/>
</dbReference>
<dbReference type="GO" id="GO:0031369">
    <property type="term" value="F:translation initiation factor binding"/>
    <property type="evidence" value="ECO:0007669"/>
    <property type="project" value="InterPro"/>
</dbReference>
<keyword evidence="3" id="KW-0963">Cytoplasm</keyword>
<comment type="subunit">
    <text evidence="8">Component of the translation initiation factor 2B (eIF2B) complex which is a heterodecamer of two sets of five different subunits: alpha, beta, gamma, delta and epsilon. Subunits alpha, beta and delta comprise a regulatory subcomplex and subunits epsilon and gamma comprise a catalytic subcomplex. Within the complex, the hexameric regulatory complex resides at the center, with the two heterodimeric catalytic subcomplexes bound on opposite sides.</text>
</comment>
<keyword evidence="4" id="KW-0396">Initiation factor</keyword>
<feature type="domain" description="W2" evidence="10">
    <location>
        <begin position="542"/>
        <end position="697"/>
    </location>
</feature>
<dbReference type="InterPro" id="IPR005835">
    <property type="entry name" value="NTP_transferase_dom"/>
</dbReference>
<dbReference type="CDD" id="cd05787">
    <property type="entry name" value="LbH_eIF2B_epsilon"/>
    <property type="match status" value="1"/>
</dbReference>
<keyword evidence="12" id="KW-1185">Reference proteome</keyword>
<accession>A0A672KM08</accession>